<keyword evidence="7 17" id="KW-1133">Transmembrane helix</keyword>
<keyword evidence="8 17" id="KW-0472">Membrane</keyword>
<gene>
    <name evidence="18" type="ORF">HMPREF9013_0100</name>
</gene>
<evidence type="ECO:0000256" key="2">
    <source>
        <dbReference type="ARBA" id="ARBA00022676"/>
    </source>
</evidence>
<dbReference type="STRING" id="679192.HMPREF9013_0100"/>
<dbReference type="GO" id="GO:0051301">
    <property type="term" value="P:cell division"/>
    <property type="evidence" value="ECO:0007669"/>
    <property type="project" value="InterPro"/>
</dbReference>
<keyword evidence="6" id="KW-0573">Peptidoglycan synthesis</keyword>
<keyword evidence="3" id="KW-0808">Transferase</keyword>
<evidence type="ECO:0000256" key="14">
    <source>
        <dbReference type="ARBA" id="ARBA00044770"/>
    </source>
</evidence>
<dbReference type="OrthoDB" id="9812661at2"/>
<dbReference type="GO" id="GO:0009252">
    <property type="term" value="P:peptidoglycan biosynthetic process"/>
    <property type="evidence" value="ECO:0007669"/>
    <property type="project" value="UniProtKB-KW"/>
</dbReference>
<comment type="caution">
    <text evidence="18">The sequence shown here is derived from an EMBL/GenBank/DDBJ whole genome shotgun (WGS) entry which is preliminary data.</text>
</comment>
<keyword evidence="4 17" id="KW-0812">Transmembrane</keyword>
<evidence type="ECO:0000256" key="10">
    <source>
        <dbReference type="ARBA" id="ARBA00033270"/>
    </source>
</evidence>
<dbReference type="Proteomes" id="UP000005017">
    <property type="component" value="Unassembled WGS sequence"/>
</dbReference>
<evidence type="ECO:0000313" key="18">
    <source>
        <dbReference type="EMBL" id="EFC05901.1"/>
    </source>
</evidence>
<dbReference type="AlphaFoldDB" id="D2MN79"/>
<dbReference type="GO" id="GO:0008955">
    <property type="term" value="F:peptidoglycan glycosyltransferase activity"/>
    <property type="evidence" value="ECO:0007669"/>
    <property type="project" value="UniProtKB-EC"/>
</dbReference>
<feature type="transmembrane region" description="Helical" evidence="17">
    <location>
        <begin position="374"/>
        <end position="401"/>
    </location>
</feature>
<organism evidence="18 19">
    <name type="scientific">Bulleidia extructa W1219</name>
    <dbReference type="NCBI Taxonomy" id="679192"/>
    <lineage>
        <taxon>Bacteria</taxon>
        <taxon>Bacillati</taxon>
        <taxon>Bacillota</taxon>
        <taxon>Erysipelotrichia</taxon>
        <taxon>Erysipelotrichales</taxon>
        <taxon>Erysipelotrichaceae</taxon>
        <taxon>Bulleidia</taxon>
    </lineage>
</organism>
<dbReference type="PANTHER" id="PTHR30474:SF2">
    <property type="entry name" value="PEPTIDOGLYCAN GLYCOSYLTRANSFERASE FTSW-RELATED"/>
    <property type="match status" value="1"/>
</dbReference>
<evidence type="ECO:0000256" key="12">
    <source>
        <dbReference type="ARBA" id="ARBA00041185"/>
    </source>
</evidence>
<name>D2MN79_9FIRM</name>
<accession>D2MN79</accession>
<evidence type="ECO:0000256" key="3">
    <source>
        <dbReference type="ARBA" id="ARBA00022679"/>
    </source>
</evidence>
<feature type="transmembrane region" description="Helical" evidence="17">
    <location>
        <begin position="235"/>
        <end position="257"/>
    </location>
</feature>
<proteinExistence type="inferred from homology"/>
<evidence type="ECO:0000256" key="13">
    <source>
        <dbReference type="ARBA" id="ARBA00041418"/>
    </source>
</evidence>
<dbReference type="eggNOG" id="COG0772">
    <property type="taxonomic scope" value="Bacteria"/>
</dbReference>
<feature type="transmembrane region" description="Helical" evidence="17">
    <location>
        <begin position="330"/>
        <end position="354"/>
    </location>
</feature>
<dbReference type="GO" id="GO:0008360">
    <property type="term" value="P:regulation of cell shape"/>
    <property type="evidence" value="ECO:0007669"/>
    <property type="project" value="UniProtKB-KW"/>
</dbReference>
<feature type="transmembrane region" description="Helical" evidence="17">
    <location>
        <begin position="91"/>
        <end position="108"/>
    </location>
</feature>
<evidence type="ECO:0000256" key="15">
    <source>
        <dbReference type="ARBA" id="ARBA00049902"/>
    </source>
</evidence>
<dbReference type="GO" id="GO:0015648">
    <property type="term" value="F:lipid-linked peptidoglycan transporter activity"/>
    <property type="evidence" value="ECO:0007669"/>
    <property type="project" value="TreeGrafter"/>
</dbReference>
<evidence type="ECO:0000256" key="17">
    <source>
        <dbReference type="SAM" id="Phobius"/>
    </source>
</evidence>
<dbReference type="RefSeq" id="WP_006626850.1">
    <property type="nucleotide sequence ID" value="NZ_ADFR01000003.1"/>
</dbReference>
<feature type="transmembrane region" description="Helical" evidence="17">
    <location>
        <begin position="211"/>
        <end position="228"/>
    </location>
</feature>
<feature type="transmembrane region" description="Helical" evidence="17">
    <location>
        <begin position="157"/>
        <end position="175"/>
    </location>
</feature>
<feature type="transmembrane region" description="Helical" evidence="17">
    <location>
        <begin position="187"/>
        <end position="205"/>
    </location>
</feature>
<feature type="transmembrane region" description="Helical" evidence="17">
    <location>
        <begin position="61"/>
        <end position="79"/>
    </location>
</feature>
<feature type="transmembrane region" description="Helical" evidence="17">
    <location>
        <begin position="413"/>
        <end position="433"/>
    </location>
</feature>
<keyword evidence="19" id="KW-1185">Reference proteome</keyword>
<evidence type="ECO:0000256" key="6">
    <source>
        <dbReference type="ARBA" id="ARBA00022984"/>
    </source>
</evidence>
<dbReference type="PANTHER" id="PTHR30474">
    <property type="entry name" value="CELL CYCLE PROTEIN"/>
    <property type="match status" value="1"/>
</dbReference>
<reference evidence="19" key="1">
    <citation type="submission" date="2009-12" db="EMBL/GenBank/DDBJ databases">
        <title>Sequence of Clostridiales genomosp. BVAB3 str. UPII9-5.</title>
        <authorList>
            <person name="Madupu R."/>
            <person name="Durkin A.S."/>
            <person name="Torralba M."/>
            <person name="Methe B."/>
            <person name="Sutton G.G."/>
            <person name="Strausberg R.L."/>
            <person name="Nelson K.E."/>
        </authorList>
    </citation>
    <scope>NUCLEOTIDE SEQUENCE [LARGE SCALE GENOMIC DNA]</scope>
    <source>
        <strain evidence="19">W1219</strain>
    </source>
</reference>
<evidence type="ECO:0000313" key="19">
    <source>
        <dbReference type="Proteomes" id="UP000005017"/>
    </source>
</evidence>
<sequence length="445" mass="50656">MKENSYRYIIFAMLLEIAMATLLWFKDSEIALQFFWQLIPIFLITLFLGTFIYNRLGDLKLFLAICVLSTIGLAFQLYADKVYPIVGHYSIWKFWLGVAVGVFFTILYKYSYKISYWKYSPYIFFLLSLALYIILRFKGFDPNGYGTTAWIKMGSLTLQLTDGIKILSLFFYSSLLVETWNRSNKTILIISSIYLGMNLIGSVMIHELGSFYILVFLHLACLFIYLPHDIYKRKYLFGLVLSLILVILVFLGLYEILKPIATQGNLKSILRVLWPIAKKVHSRFSIAANLQSDLYGAGYQLFQGQKALLMAGWFGNTIGFNQIPVVESDMAFVGLVNCFGYSVGLVVILLFGFILRRGSHISQRLLAISIQKSIFSYGLTILIFLQAFLTILGSCNLIPLAGLPIPFLSRGGTYQMIVFSLMGVLLLHSLYGVEDLEESEVEEDE</sequence>
<dbReference type="Pfam" id="PF01098">
    <property type="entry name" value="FTSW_RODA_SPOVE"/>
    <property type="match status" value="1"/>
</dbReference>
<keyword evidence="5" id="KW-0133">Cell shape</keyword>
<comment type="similarity">
    <text evidence="11">Belongs to the SEDS family. FtsW subfamily.</text>
</comment>
<evidence type="ECO:0000256" key="7">
    <source>
        <dbReference type="ARBA" id="ARBA00022989"/>
    </source>
</evidence>
<dbReference type="EC" id="2.4.99.28" evidence="14"/>
<feature type="transmembrane region" description="Helical" evidence="17">
    <location>
        <begin position="7"/>
        <end position="25"/>
    </location>
</feature>
<dbReference type="GO" id="GO:0005886">
    <property type="term" value="C:plasma membrane"/>
    <property type="evidence" value="ECO:0007669"/>
    <property type="project" value="TreeGrafter"/>
</dbReference>
<evidence type="ECO:0000256" key="16">
    <source>
        <dbReference type="ARBA" id="ARBA00049966"/>
    </source>
</evidence>
<keyword evidence="2" id="KW-0328">Glycosyltransferase</keyword>
<evidence type="ECO:0000256" key="8">
    <source>
        <dbReference type="ARBA" id="ARBA00023136"/>
    </source>
</evidence>
<evidence type="ECO:0000256" key="9">
    <source>
        <dbReference type="ARBA" id="ARBA00032370"/>
    </source>
</evidence>
<dbReference type="InterPro" id="IPR001182">
    <property type="entry name" value="FtsW/RodA"/>
</dbReference>
<protein>
    <recommendedName>
        <fullName evidence="12">Probable peptidoglycan glycosyltransferase FtsW</fullName>
        <ecNumber evidence="14">2.4.99.28</ecNumber>
    </recommendedName>
    <alternativeName>
        <fullName evidence="13">Cell division protein FtsW</fullName>
    </alternativeName>
    <alternativeName>
        <fullName evidence="10">Cell wall polymerase</fullName>
    </alternativeName>
    <alternativeName>
        <fullName evidence="9">Peptidoglycan polymerase</fullName>
    </alternativeName>
</protein>
<evidence type="ECO:0000256" key="4">
    <source>
        <dbReference type="ARBA" id="ARBA00022692"/>
    </source>
</evidence>
<comment type="subcellular location">
    <subcellularLocation>
        <location evidence="1">Membrane</location>
        <topology evidence="1">Multi-pass membrane protein</topology>
    </subcellularLocation>
</comment>
<evidence type="ECO:0000256" key="11">
    <source>
        <dbReference type="ARBA" id="ARBA00038053"/>
    </source>
</evidence>
<evidence type="ECO:0000256" key="5">
    <source>
        <dbReference type="ARBA" id="ARBA00022960"/>
    </source>
</evidence>
<feature type="transmembrane region" description="Helical" evidence="17">
    <location>
        <begin position="31"/>
        <end position="54"/>
    </location>
</feature>
<dbReference type="GO" id="GO:0032153">
    <property type="term" value="C:cell division site"/>
    <property type="evidence" value="ECO:0007669"/>
    <property type="project" value="TreeGrafter"/>
</dbReference>
<evidence type="ECO:0000256" key="1">
    <source>
        <dbReference type="ARBA" id="ARBA00004141"/>
    </source>
</evidence>
<comment type="catalytic activity">
    <reaction evidence="15">
        <text>[GlcNAc-(1-&gt;4)-Mur2Ac(oyl-L-Ala-gamma-D-Glu-L-Lys-D-Ala-D-Ala)](n)-di-trans,octa-cis-undecaprenyl diphosphate + beta-D-GlcNAc-(1-&gt;4)-Mur2Ac(oyl-L-Ala-gamma-D-Glu-L-Lys-D-Ala-D-Ala)-di-trans,octa-cis-undecaprenyl diphosphate = [GlcNAc-(1-&gt;4)-Mur2Ac(oyl-L-Ala-gamma-D-Glu-L-Lys-D-Ala-D-Ala)](n+1)-di-trans,octa-cis-undecaprenyl diphosphate + di-trans,octa-cis-undecaprenyl diphosphate + H(+)</text>
        <dbReference type="Rhea" id="RHEA:23708"/>
        <dbReference type="Rhea" id="RHEA-COMP:9602"/>
        <dbReference type="Rhea" id="RHEA-COMP:9603"/>
        <dbReference type="ChEBI" id="CHEBI:15378"/>
        <dbReference type="ChEBI" id="CHEBI:58405"/>
        <dbReference type="ChEBI" id="CHEBI:60033"/>
        <dbReference type="ChEBI" id="CHEBI:78435"/>
        <dbReference type="EC" id="2.4.99.28"/>
    </reaction>
</comment>
<comment type="function">
    <text evidence="16">Peptidoglycan polymerase that is essential for cell division.</text>
</comment>
<feature type="transmembrane region" description="Helical" evidence="17">
    <location>
        <begin position="120"/>
        <end position="137"/>
    </location>
</feature>
<dbReference type="EMBL" id="ADFR01000003">
    <property type="protein sequence ID" value="EFC05901.1"/>
    <property type="molecule type" value="Genomic_DNA"/>
</dbReference>